<evidence type="ECO:0000256" key="3">
    <source>
        <dbReference type="ARBA" id="ARBA00070878"/>
    </source>
</evidence>
<evidence type="ECO:0000256" key="2">
    <source>
        <dbReference type="ARBA" id="ARBA00043879"/>
    </source>
</evidence>
<dbReference type="SMART" id="SM00164">
    <property type="entry name" value="TBC"/>
    <property type="match status" value="1"/>
</dbReference>
<dbReference type="Proteomes" id="UP001497525">
    <property type="component" value="Unassembled WGS sequence"/>
</dbReference>
<dbReference type="PANTHER" id="PTHR47219:SF10">
    <property type="entry name" value="GROWTH HORMONE-REGULATED TBC PROTEIN 1"/>
    <property type="match status" value="1"/>
</dbReference>
<reference evidence="5" key="1">
    <citation type="submission" date="2024-06" db="EMBL/GenBank/DDBJ databases">
        <authorList>
            <person name="Liu X."/>
            <person name="Lenzi L."/>
            <person name="Haldenby T S."/>
            <person name="Uol C."/>
        </authorList>
    </citation>
    <scope>NUCLEOTIDE SEQUENCE</scope>
</reference>
<dbReference type="EMBL" id="CAXLJL010000378">
    <property type="protein sequence ID" value="CAL5137058.1"/>
    <property type="molecule type" value="Genomic_DNA"/>
</dbReference>
<dbReference type="InterPro" id="IPR050302">
    <property type="entry name" value="Rab_GAP_TBC_domain"/>
</dbReference>
<accession>A0AAV2TL05</accession>
<protein>
    <recommendedName>
        <fullName evidence="3">Growth hormone-regulated TBC protein 1</fullName>
    </recommendedName>
</protein>
<keyword evidence="1" id="KW-0343">GTPase activation</keyword>
<dbReference type="Gene3D" id="1.10.472.80">
    <property type="entry name" value="Ypt/Rab-GAP domain of gyp1p, domain 3"/>
    <property type="match status" value="1"/>
</dbReference>
<evidence type="ECO:0000313" key="6">
    <source>
        <dbReference type="Proteomes" id="UP001497525"/>
    </source>
</evidence>
<feature type="domain" description="Rab-GAP TBC" evidence="4">
    <location>
        <begin position="64"/>
        <end position="260"/>
    </location>
</feature>
<organism evidence="5 6">
    <name type="scientific">Calicophoron daubneyi</name>
    <name type="common">Rumen fluke</name>
    <name type="synonym">Paramphistomum daubneyi</name>
    <dbReference type="NCBI Taxonomy" id="300641"/>
    <lineage>
        <taxon>Eukaryota</taxon>
        <taxon>Metazoa</taxon>
        <taxon>Spiralia</taxon>
        <taxon>Lophotrochozoa</taxon>
        <taxon>Platyhelminthes</taxon>
        <taxon>Trematoda</taxon>
        <taxon>Digenea</taxon>
        <taxon>Plagiorchiida</taxon>
        <taxon>Pronocephalata</taxon>
        <taxon>Paramphistomoidea</taxon>
        <taxon>Paramphistomidae</taxon>
        <taxon>Calicophoron</taxon>
    </lineage>
</organism>
<evidence type="ECO:0000259" key="4">
    <source>
        <dbReference type="PROSITE" id="PS50086"/>
    </source>
</evidence>
<dbReference type="SUPFAM" id="SSF47923">
    <property type="entry name" value="Ypt/Rab-GAP domain of gyp1p"/>
    <property type="match status" value="2"/>
</dbReference>
<dbReference type="FunFam" id="1.10.8.270:FF:000016">
    <property type="entry name" value="TBC1 domain family member 2A"/>
    <property type="match status" value="1"/>
</dbReference>
<comment type="function">
    <text evidence="2">May act as a GTPase-activating protein for Rab family protein(s).</text>
</comment>
<dbReference type="FunFam" id="1.10.472.80:FF:000029">
    <property type="entry name" value="Growth hormone-regulated TBC protein 1"/>
    <property type="match status" value="1"/>
</dbReference>
<dbReference type="AlphaFoldDB" id="A0AAV2TL05"/>
<name>A0AAV2TL05_CALDB</name>
<dbReference type="Pfam" id="PF00566">
    <property type="entry name" value="RabGAP-TBC"/>
    <property type="match status" value="1"/>
</dbReference>
<dbReference type="Gene3D" id="1.10.10.750">
    <property type="entry name" value="Ypt/Rab-GAP domain of gyp1p, domain 1"/>
    <property type="match status" value="1"/>
</dbReference>
<dbReference type="GO" id="GO:0005096">
    <property type="term" value="F:GTPase activator activity"/>
    <property type="evidence" value="ECO:0007669"/>
    <property type="project" value="UniProtKB-KW"/>
</dbReference>
<dbReference type="PROSITE" id="PS50086">
    <property type="entry name" value="TBC_RABGAP"/>
    <property type="match status" value="1"/>
</dbReference>
<dbReference type="PANTHER" id="PTHR47219">
    <property type="entry name" value="RAB GTPASE-ACTIVATING PROTEIN 1-LIKE"/>
    <property type="match status" value="1"/>
</dbReference>
<dbReference type="InterPro" id="IPR000195">
    <property type="entry name" value="Rab-GAP-TBC_dom"/>
</dbReference>
<gene>
    <name evidence="5" type="ORF">CDAUBV1_LOCUS11333</name>
</gene>
<evidence type="ECO:0000256" key="1">
    <source>
        <dbReference type="ARBA" id="ARBA00022468"/>
    </source>
</evidence>
<proteinExistence type="predicted"/>
<dbReference type="InterPro" id="IPR035969">
    <property type="entry name" value="Rab-GAP_TBC_sf"/>
</dbReference>
<dbReference type="GO" id="GO:0031267">
    <property type="term" value="F:small GTPase binding"/>
    <property type="evidence" value="ECO:0007669"/>
    <property type="project" value="TreeGrafter"/>
</dbReference>
<dbReference type="Gene3D" id="1.10.8.270">
    <property type="entry name" value="putative rabgap domain of human tbc1 domain family member 14 like domains"/>
    <property type="match status" value="1"/>
</dbReference>
<sequence>MSVISDSFSDHGFDDPDYVDKKEYENFKAEYAAILSRREMRWTKLTSKQELRRGMKLKRFCRKGIPEDIRGQMWMALCGADEQMHSNPGVYAAAVKGSPPDKIANVILADIPRTFPENIFFRNPDNPDTKLKSLQRVLTAFAVKFPRIGYCQGLNYVTAILLLVLRGTVDEVEEKAFWLLDGLINRILPPYYVDGMQQLKVDCMVFGELLRTKYPDIYDIVMNSGVNFIVLCTKWFICLFADVLPIETTLRVFDCLFYEGDKILFRACLALVKLHHEQLLRCHEVPELITAFRQMCLDKQTLRCHEFMRAMFSLPGSLKRTKITRLRGQCSAKLSAEESSRSARP</sequence>
<evidence type="ECO:0000313" key="5">
    <source>
        <dbReference type="EMBL" id="CAL5137058.1"/>
    </source>
</evidence>
<comment type="caution">
    <text evidence="5">The sequence shown here is derived from an EMBL/GenBank/DDBJ whole genome shotgun (WGS) entry which is preliminary data.</text>
</comment>